<name>A0A1G8H8V3_9BACL</name>
<keyword evidence="3" id="KW-1185">Reference proteome</keyword>
<evidence type="ECO:0000313" key="3">
    <source>
        <dbReference type="Proteomes" id="UP000199050"/>
    </source>
</evidence>
<sequence>MSLSTRDTLPLMSYIDIDRSLYPKSIHTLRLRTTRNPKSISRILNSLHDSNYVTIGDLMKASLTELLCLRNFGVTGQTIVIELLEAHAKSRV</sequence>
<dbReference type="Proteomes" id="UP000199050">
    <property type="component" value="Unassembled WGS sequence"/>
</dbReference>
<evidence type="ECO:0000313" key="2">
    <source>
        <dbReference type="EMBL" id="SDI03043.1"/>
    </source>
</evidence>
<dbReference type="AlphaFoldDB" id="A0A1G8H8V3"/>
<dbReference type="EMBL" id="FNDX01000002">
    <property type="protein sequence ID" value="SDI03043.1"/>
    <property type="molecule type" value="Genomic_DNA"/>
</dbReference>
<dbReference type="GO" id="GO:0003677">
    <property type="term" value="F:DNA binding"/>
    <property type="evidence" value="ECO:0007669"/>
    <property type="project" value="InterPro"/>
</dbReference>
<reference evidence="3" key="1">
    <citation type="submission" date="2016-10" db="EMBL/GenBank/DDBJ databases">
        <authorList>
            <person name="Varghese N."/>
            <person name="Submissions S."/>
        </authorList>
    </citation>
    <scope>NUCLEOTIDE SEQUENCE [LARGE SCALE GENOMIC DNA]</scope>
    <source>
        <strain evidence="3">CGMCC 1.11012</strain>
    </source>
</reference>
<dbReference type="Pfam" id="PF03118">
    <property type="entry name" value="RNA_pol_A_CTD"/>
    <property type="match status" value="1"/>
</dbReference>
<dbReference type="SUPFAM" id="SSF47789">
    <property type="entry name" value="C-terminal domain of RNA polymerase alpha subunit"/>
    <property type="match status" value="1"/>
</dbReference>
<organism evidence="2 3">
    <name type="scientific">Paenibacillus typhae</name>
    <dbReference type="NCBI Taxonomy" id="1174501"/>
    <lineage>
        <taxon>Bacteria</taxon>
        <taxon>Bacillati</taxon>
        <taxon>Bacillota</taxon>
        <taxon>Bacilli</taxon>
        <taxon>Bacillales</taxon>
        <taxon>Paenibacillaceae</taxon>
        <taxon>Paenibacillus</taxon>
    </lineage>
</organism>
<dbReference type="STRING" id="1174501.SAMN05216192_102343"/>
<dbReference type="GO" id="GO:0003899">
    <property type="term" value="F:DNA-directed RNA polymerase activity"/>
    <property type="evidence" value="ECO:0007669"/>
    <property type="project" value="InterPro"/>
</dbReference>
<dbReference type="InterPro" id="IPR011260">
    <property type="entry name" value="RNAP_asu_C"/>
</dbReference>
<dbReference type="Gene3D" id="1.10.150.20">
    <property type="entry name" value="5' to 3' exonuclease, C-terminal subdomain"/>
    <property type="match status" value="1"/>
</dbReference>
<accession>A0A1G8H8V3</accession>
<protein>
    <submittedName>
        <fullName evidence="2">RNA polymerase, alpha chain C terminal domain</fullName>
    </submittedName>
</protein>
<proteinExistence type="predicted"/>
<gene>
    <name evidence="2" type="ORF">SAMN05216192_102343</name>
</gene>
<dbReference type="GO" id="GO:0006351">
    <property type="term" value="P:DNA-templated transcription"/>
    <property type="evidence" value="ECO:0007669"/>
    <property type="project" value="InterPro"/>
</dbReference>
<evidence type="ECO:0000259" key="1">
    <source>
        <dbReference type="Pfam" id="PF03118"/>
    </source>
</evidence>
<feature type="domain" description="RNA polymerase alpha subunit C-terminal" evidence="1">
    <location>
        <begin position="42"/>
        <end position="84"/>
    </location>
</feature>